<evidence type="ECO:0000313" key="5">
    <source>
        <dbReference type="Proteomes" id="UP001369086"/>
    </source>
</evidence>
<feature type="domain" description="CCHC-type" evidence="3">
    <location>
        <begin position="409"/>
        <end position="424"/>
    </location>
</feature>
<dbReference type="InterPro" id="IPR048270">
    <property type="entry name" value="PNMA_C"/>
</dbReference>
<organism evidence="4 5">
    <name type="scientific">Huso huso</name>
    <name type="common">Beluga</name>
    <name type="synonym">Acipenser huso</name>
    <dbReference type="NCBI Taxonomy" id="61971"/>
    <lineage>
        <taxon>Eukaryota</taxon>
        <taxon>Metazoa</taxon>
        <taxon>Chordata</taxon>
        <taxon>Craniata</taxon>
        <taxon>Vertebrata</taxon>
        <taxon>Euteleostomi</taxon>
        <taxon>Actinopterygii</taxon>
        <taxon>Chondrostei</taxon>
        <taxon>Acipenseriformes</taxon>
        <taxon>Acipenseridae</taxon>
        <taxon>Huso</taxon>
    </lineage>
</organism>
<sequence>MLLDDILLDVTDTFQEQLAAIAIKHGTDAKELEKRASKLLSDKLSGSYKDSEGVSPLPKVSFDFSNAFTPKQTFSEHFETFSSPSQQPNVYSNQSTPISIPSDVQKVVVEHVVKTASEGVFLNNVRYKLKCFSGTASKPSSEADYETWRIQIRQVIKDVDLTANAKRRKLLESLLPPALNVALYAGEDATAEQYFKELEKAYGSVASGEELFIQFIETHQNATEKASDYLRRLHAVLQQVMERDGLVGTQPDKQLLKQFIRGCWDDTLIDRLHLKDFLSDISEQCLSYSKVLFEVRAFEEEKESKETRKKRHLGATQPKVSAKSVGVGDNISTVSHTVPGSTSREAELAQWVLQLEKDWKKAKVSSSTHGVSNASGAPDTASNRSSSAELRERSETTVKKGPNRMGTFCYNCGKDGHTMEKCSNPVNAVLVQQKLRNRCENRAAQRREAYTPSHPLN</sequence>
<keyword evidence="1" id="KW-0863">Zinc-finger</keyword>
<evidence type="ECO:0000313" key="4">
    <source>
        <dbReference type="EMBL" id="KAK6490338.1"/>
    </source>
</evidence>
<dbReference type="PROSITE" id="PS50158">
    <property type="entry name" value="ZF_CCHC"/>
    <property type="match status" value="1"/>
</dbReference>
<feature type="compositionally biased region" description="Polar residues" evidence="2">
    <location>
        <begin position="364"/>
        <end position="375"/>
    </location>
</feature>
<dbReference type="InterPro" id="IPR036875">
    <property type="entry name" value="Znf_CCHC_sf"/>
</dbReference>
<feature type="region of interest" description="Disordered" evidence="2">
    <location>
        <begin position="303"/>
        <end position="324"/>
    </location>
</feature>
<dbReference type="Proteomes" id="UP001369086">
    <property type="component" value="Unassembled WGS sequence"/>
</dbReference>
<dbReference type="InterPro" id="IPR026523">
    <property type="entry name" value="PNMA"/>
</dbReference>
<evidence type="ECO:0000256" key="2">
    <source>
        <dbReference type="SAM" id="MobiDB-lite"/>
    </source>
</evidence>
<name>A0ABR0ZZU8_HUSHU</name>
<reference evidence="4 5" key="1">
    <citation type="submission" date="2021-05" db="EMBL/GenBank/DDBJ databases">
        <authorList>
            <person name="Zahm M."/>
            <person name="Klopp C."/>
            <person name="Cabau C."/>
            <person name="Kuhl H."/>
            <person name="Suciu R."/>
            <person name="Ciorpac M."/>
            <person name="Holostenco D."/>
            <person name="Gessner J."/>
            <person name="Wuertz S."/>
            <person name="Hohne C."/>
            <person name="Stock M."/>
            <person name="Gislard M."/>
            <person name="Lluch J."/>
            <person name="Milhes M."/>
            <person name="Lampietro C."/>
            <person name="Lopez Roques C."/>
            <person name="Donnadieu C."/>
            <person name="Du K."/>
            <person name="Schartl M."/>
            <person name="Guiguen Y."/>
        </authorList>
    </citation>
    <scope>NUCLEOTIDE SEQUENCE [LARGE SCALE GENOMIC DNA]</scope>
    <source>
        <strain evidence="4">Hh-F2</strain>
        <tissue evidence="4">Blood</tissue>
    </source>
</reference>
<proteinExistence type="predicted"/>
<keyword evidence="5" id="KW-1185">Reference proteome</keyword>
<feature type="region of interest" description="Disordered" evidence="2">
    <location>
        <begin position="364"/>
        <end position="407"/>
    </location>
</feature>
<dbReference type="EMBL" id="JAHFZB010000004">
    <property type="protein sequence ID" value="KAK6490338.1"/>
    <property type="molecule type" value="Genomic_DNA"/>
</dbReference>
<dbReference type="SUPFAM" id="SSF57756">
    <property type="entry name" value="Retrovirus zinc finger-like domains"/>
    <property type="match status" value="1"/>
</dbReference>
<comment type="caution">
    <text evidence="4">The sequence shown here is derived from an EMBL/GenBank/DDBJ whole genome shotgun (WGS) entry which is preliminary data.</text>
</comment>
<dbReference type="PANTHER" id="PTHR23095:SF53">
    <property type="entry name" value="ZINC FINGER CCHC DOMAIN-CONTAINING PROTEIN 12-LIKE"/>
    <property type="match status" value="1"/>
</dbReference>
<dbReference type="InterPro" id="IPR001878">
    <property type="entry name" value="Znf_CCHC"/>
</dbReference>
<dbReference type="Pfam" id="PF14893">
    <property type="entry name" value="PNMA"/>
    <property type="match status" value="1"/>
</dbReference>
<protein>
    <submittedName>
        <fullName evidence="4">Paraneoplastic antigen Ma3-like</fullName>
    </submittedName>
</protein>
<gene>
    <name evidence="4" type="ORF">HHUSO_G4845</name>
</gene>
<accession>A0ABR0ZZU8</accession>
<dbReference type="PANTHER" id="PTHR23095">
    <property type="entry name" value="PARANEOPLASTIC ANTIGEN"/>
    <property type="match status" value="1"/>
</dbReference>
<keyword evidence="1" id="KW-0862">Zinc</keyword>
<keyword evidence="1" id="KW-0479">Metal-binding</keyword>
<evidence type="ECO:0000256" key="1">
    <source>
        <dbReference type="PROSITE-ProRule" id="PRU00047"/>
    </source>
</evidence>
<feature type="compositionally biased region" description="Basic and acidic residues" evidence="2">
    <location>
        <begin position="389"/>
        <end position="398"/>
    </location>
</feature>
<evidence type="ECO:0000259" key="3">
    <source>
        <dbReference type="PROSITE" id="PS50158"/>
    </source>
</evidence>